<evidence type="ECO:0000256" key="5">
    <source>
        <dbReference type="ARBA" id="ARBA00022989"/>
    </source>
</evidence>
<dbReference type="PANTHER" id="PTHR33778:SF1">
    <property type="entry name" value="MAGNESIUM TRANSPORTER YHID-RELATED"/>
    <property type="match status" value="1"/>
</dbReference>
<feature type="domain" description="MgtC/SapB/SrpB/YhiD N-terminal" evidence="8">
    <location>
        <begin position="16"/>
        <end position="141"/>
    </location>
</feature>
<dbReference type="Pfam" id="PF02308">
    <property type="entry name" value="MgtC"/>
    <property type="match status" value="1"/>
</dbReference>
<accession>A0A7X6MXY3</accession>
<keyword evidence="4 7" id="KW-0812">Transmembrane</keyword>
<dbReference type="PANTHER" id="PTHR33778">
    <property type="entry name" value="PROTEIN MGTC"/>
    <property type="match status" value="1"/>
</dbReference>
<evidence type="ECO:0000256" key="7">
    <source>
        <dbReference type="SAM" id="Phobius"/>
    </source>
</evidence>
<evidence type="ECO:0000256" key="6">
    <source>
        <dbReference type="ARBA" id="ARBA00023136"/>
    </source>
</evidence>
<comment type="subcellular location">
    <subcellularLocation>
        <location evidence="1">Cell membrane</location>
        <topology evidence="1">Multi-pass membrane protein</topology>
    </subcellularLocation>
</comment>
<dbReference type="RefSeq" id="WP_168548185.1">
    <property type="nucleotide sequence ID" value="NZ_JAAXPR010000001.1"/>
</dbReference>
<keyword evidence="3" id="KW-1003">Cell membrane</keyword>
<comment type="caution">
    <text evidence="9">The sequence shown here is derived from an EMBL/GenBank/DDBJ whole genome shotgun (WGS) entry which is preliminary data.</text>
</comment>
<protein>
    <submittedName>
        <fullName evidence="9">MgtC/SapB family protein</fullName>
    </submittedName>
</protein>
<gene>
    <name evidence="9" type="ORF">HF992_00885</name>
</gene>
<evidence type="ECO:0000259" key="8">
    <source>
        <dbReference type="Pfam" id="PF02308"/>
    </source>
</evidence>
<evidence type="ECO:0000256" key="2">
    <source>
        <dbReference type="ARBA" id="ARBA00009298"/>
    </source>
</evidence>
<sequence>METLGELTLPIILLRILLSVVLGGIIGFERGVKNQAAGIRTYILVCLASAMVMMTNQYIVLKYGIGDPTRMGAQVISGLGFLGAGTILVTDNQKIRGLTTAAGLWASAVVGLATGIGFYSGALISTATLIGIMTLVSPLKDYLNSRSKVADFHIIFNSLEGFNRLLIFLNTSDIKILDMQNGLSYSDKKQKIYQAETSQVSCYLSLKLNESFNHLKLMEDLSKIPGVIYLEELK</sequence>
<feature type="transmembrane region" description="Helical" evidence="7">
    <location>
        <begin position="97"/>
        <end position="116"/>
    </location>
</feature>
<reference evidence="9 10" key="1">
    <citation type="submission" date="2020-04" db="EMBL/GenBank/DDBJ databases">
        <title>MicrobeNet Type strains.</title>
        <authorList>
            <person name="Nicholson A.C."/>
        </authorList>
    </citation>
    <scope>NUCLEOTIDE SEQUENCE [LARGE SCALE GENOMIC DNA]</scope>
    <source>
        <strain evidence="9 10">CCUG 69612</strain>
    </source>
</reference>
<feature type="transmembrane region" description="Helical" evidence="7">
    <location>
        <begin position="12"/>
        <end position="29"/>
    </location>
</feature>
<organism evidence="9 10">
    <name type="scientific">Streptococcus ovuberis</name>
    <dbReference type="NCBI Taxonomy" id="1936207"/>
    <lineage>
        <taxon>Bacteria</taxon>
        <taxon>Bacillati</taxon>
        <taxon>Bacillota</taxon>
        <taxon>Bacilli</taxon>
        <taxon>Lactobacillales</taxon>
        <taxon>Streptococcaceae</taxon>
        <taxon>Streptococcus</taxon>
    </lineage>
</organism>
<comment type="similarity">
    <text evidence="2">Belongs to the MgtC/SapB family.</text>
</comment>
<proteinExistence type="inferred from homology"/>
<dbReference type="Proteomes" id="UP000522720">
    <property type="component" value="Unassembled WGS sequence"/>
</dbReference>
<keyword evidence="5 7" id="KW-1133">Transmembrane helix</keyword>
<dbReference type="InterPro" id="IPR003416">
    <property type="entry name" value="MgtC/SapB/SrpB/YhiD_fam"/>
</dbReference>
<dbReference type="PRINTS" id="PR01837">
    <property type="entry name" value="MGTCSAPBPROT"/>
</dbReference>
<evidence type="ECO:0000256" key="4">
    <source>
        <dbReference type="ARBA" id="ARBA00022692"/>
    </source>
</evidence>
<dbReference type="GO" id="GO:0005886">
    <property type="term" value="C:plasma membrane"/>
    <property type="evidence" value="ECO:0007669"/>
    <property type="project" value="UniProtKB-SubCell"/>
</dbReference>
<evidence type="ECO:0000313" key="10">
    <source>
        <dbReference type="Proteomes" id="UP000522720"/>
    </source>
</evidence>
<feature type="transmembrane region" description="Helical" evidence="7">
    <location>
        <begin position="41"/>
        <end position="59"/>
    </location>
</feature>
<name>A0A7X6MXY3_9STRE</name>
<dbReference type="InterPro" id="IPR049177">
    <property type="entry name" value="MgtC_SapB_SrpB_YhiD_N"/>
</dbReference>
<keyword evidence="10" id="KW-1185">Reference proteome</keyword>
<feature type="transmembrane region" description="Helical" evidence="7">
    <location>
        <begin position="71"/>
        <end position="90"/>
    </location>
</feature>
<dbReference type="AlphaFoldDB" id="A0A7X6MXY3"/>
<evidence type="ECO:0000256" key="3">
    <source>
        <dbReference type="ARBA" id="ARBA00022475"/>
    </source>
</evidence>
<evidence type="ECO:0000256" key="1">
    <source>
        <dbReference type="ARBA" id="ARBA00004651"/>
    </source>
</evidence>
<keyword evidence="6 7" id="KW-0472">Membrane</keyword>
<dbReference type="EMBL" id="JAAXPR010000001">
    <property type="protein sequence ID" value="NKZ19421.1"/>
    <property type="molecule type" value="Genomic_DNA"/>
</dbReference>
<evidence type="ECO:0000313" key="9">
    <source>
        <dbReference type="EMBL" id="NKZ19421.1"/>
    </source>
</evidence>